<dbReference type="eggNOG" id="COG0673">
    <property type="taxonomic scope" value="Bacteria"/>
</dbReference>
<dbReference type="GO" id="GO:0000166">
    <property type="term" value="F:nucleotide binding"/>
    <property type="evidence" value="ECO:0007669"/>
    <property type="project" value="InterPro"/>
</dbReference>
<dbReference type="RefSeq" id="WP_012385747.1">
    <property type="nucleotide sequence ID" value="NC_010581.1"/>
</dbReference>
<dbReference type="InterPro" id="IPR036291">
    <property type="entry name" value="NAD(P)-bd_dom_sf"/>
</dbReference>
<organism evidence="4 5">
    <name type="scientific">Beijerinckia indica subsp. indica (strain ATCC 9039 / DSM 1715 / NCIMB 8712)</name>
    <dbReference type="NCBI Taxonomy" id="395963"/>
    <lineage>
        <taxon>Bacteria</taxon>
        <taxon>Pseudomonadati</taxon>
        <taxon>Pseudomonadota</taxon>
        <taxon>Alphaproteobacteria</taxon>
        <taxon>Hyphomicrobiales</taxon>
        <taxon>Beijerinckiaceae</taxon>
        <taxon>Beijerinckia</taxon>
    </lineage>
</organism>
<accession>B2IKB5</accession>
<dbReference type="SUPFAM" id="SSF51735">
    <property type="entry name" value="NAD(P)-binding Rossmann-fold domains"/>
    <property type="match status" value="1"/>
</dbReference>
<keyword evidence="5" id="KW-1185">Reference proteome</keyword>
<evidence type="ECO:0000259" key="3">
    <source>
        <dbReference type="Pfam" id="PF22725"/>
    </source>
</evidence>
<dbReference type="SUPFAM" id="SSF55347">
    <property type="entry name" value="Glyceraldehyde-3-phosphate dehydrogenase-like, C-terminal domain"/>
    <property type="match status" value="1"/>
</dbReference>
<feature type="domain" description="GFO/IDH/MocA-like oxidoreductase" evidence="3">
    <location>
        <begin position="141"/>
        <end position="273"/>
    </location>
</feature>
<protein>
    <submittedName>
        <fullName evidence="4">Oxidoreductase domain protein</fullName>
    </submittedName>
</protein>
<dbReference type="HOGENOM" id="CLU_023194_17_0_5"/>
<keyword evidence="1" id="KW-0560">Oxidoreductase</keyword>
<dbReference type="GO" id="GO:0016491">
    <property type="term" value="F:oxidoreductase activity"/>
    <property type="evidence" value="ECO:0007669"/>
    <property type="project" value="UniProtKB-KW"/>
</dbReference>
<dbReference type="STRING" id="395963.Bind_2827"/>
<dbReference type="Pfam" id="PF01408">
    <property type="entry name" value="GFO_IDH_MocA"/>
    <property type="match status" value="1"/>
</dbReference>
<dbReference type="Proteomes" id="UP000001695">
    <property type="component" value="Chromosome"/>
</dbReference>
<dbReference type="PANTHER" id="PTHR43818">
    <property type="entry name" value="BCDNA.GH03377"/>
    <property type="match status" value="1"/>
</dbReference>
<evidence type="ECO:0000313" key="5">
    <source>
        <dbReference type="Proteomes" id="UP000001695"/>
    </source>
</evidence>
<dbReference type="Gene3D" id="3.30.360.10">
    <property type="entry name" value="Dihydrodipicolinate Reductase, domain 2"/>
    <property type="match status" value="1"/>
</dbReference>
<evidence type="ECO:0000259" key="2">
    <source>
        <dbReference type="Pfam" id="PF01408"/>
    </source>
</evidence>
<dbReference type="EMBL" id="CP001016">
    <property type="protein sequence ID" value="ACB96396.1"/>
    <property type="molecule type" value="Genomic_DNA"/>
</dbReference>
<reference evidence="5" key="1">
    <citation type="submission" date="2008-03" db="EMBL/GenBank/DDBJ databases">
        <title>Complete sequence of chromosome of Beijerinckia indica subsp. indica ATCC 9039.</title>
        <authorList>
            <consortium name="US DOE Joint Genome Institute"/>
            <person name="Copeland A."/>
            <person name="Lucas S."/>
            <person name="Lapidus A."/>
            <person name="Glavina del Rio T."/>
            <person name="Dalin E."/>
            <person name="Tice H."/>
            <person name="Bruce D."/>
            <person name="Goodwin L."/>
            <person name="Pitluck S."/>
            <person name="LaButti K."/>
            <person name="Schmutz J."/>
            <person name="Larimer F."/>
            <person name="Land M."/>
            <person name="Hauser L."/>
            <person name="Kyrpides N."/>
            <person name="Mikhailova N."/>
            <person name="Dunfield P.F."/>
            <person name="Dedysh S.N."/>
            <person name="Liesack W."/>
            <person name="Saw J.H."/>
            <person name="Alam M."/>
            <person name="Chen Y."/>
            <person name="Murrell J.C."/>
            <person name="Richardson P."/>
        </authorList>
    </citation>
    <scope>NUCLEOTIDE SEQUENCE [LARGE SCALE GENOMIC DNA]</scope>
    <source>
        <strain evidence="5">ATCC 9039 / DSM 1715 / NCIMB 8712</strain>
    </source>
</reference>
<evidence type="ECO:0000313" key="4">
    <source>
        <dbReference type="EMBL" id="ACB96396.1"/>
    </source>
</evidence>
<dbReference type="KEGG" id="bid:Bind_2827"/>
<dbReference type="AlphaFoldDB" id="B2IKB5"/>
<name>B2IKB5_BEII9</name>
<dbReference type="Pfam" id="PF22725">
    <property type="entry name" value="GFO_IDH_MocA_C3"/>
    <property type="match status" value="1"/>
</dbReference>
<reference evidence="4 5" key="2">
    <citation type="journal article" date="2010" name="J. Bacteriol.">
        <title>Complete genome sequence of Beijerinckia indica subsp. indica.</title>
        <authorList>
            <person name="Tamas I."/>
            <person name="Dedysh S.N."/>
            <person name="Liesack W."/>
            <person name="Stott M.B."/>
            <person name="Alam M."/>
            <person name="Murrell J.C."/>
            <person name="Dunfield P.F."/>
        </authorList>
    </citation>
    <scope>NUCLEOTIDE SEQUENCE [LARGE SCALE GENOMIC DNA]</scope>
    <source>
        <strain evidence="5">ATCC 9039 / DSM 1715 / NCIMB 8712</strain>
    </source>
</reference>
<dbReference type="InterPro" id="IPR000683">
    <property type="entry name" value="Gfo/Idh/MocA-like_OxRdtase_N"/>
</dbReference>
<sequence length="373" mass="40231">MRDIGVGVIGTGFMGKAHAMAYRAVAGIFPGNLTPVLQAVADIDGAAAEAAARQYGFQRALTNWHDLIADPAVEIVAITTPNTFHREMALAAIAAGKHVHCEKPLAPSVAEAREMMEASEAAKVVTQVGYNYIKNPLLSLARDMIAAGELGEITNFRGIHAEDFMCDPDVPYSWRLDPQGGGGAIADIGSHIIGLVRFLLGPITEVNADLATVVKSRPVAPGATERRLIEVDDIARLALRFARGCGGTIEANWAATGRKMQLGFELSGTKGALVFTQERLNELLYYKTGEDPRQSGFQRIEAGPQHPPYRNFCVAPGHQLGFNDLKTIEVADFLAAIDGGERRGPDFREAWEIQKVVDTAITSSRARAWKEVA</sequence>
<dbReference type="InterPro" id="IPR055170">
    <property type="entry name" value="GFO_IDH_MocA-like_dom"/>
</dbReference>
<dbReference type="InterPro" id="IPR050463">
    <property type="entry name" value="Gfo/Idh/MocA_oxidrdct_glycsds"/>
</dbReference>
<evidence type="ECO:0000256" key="1">
    <source>
        <dbReference type="ARBA" id="ARBA00023002"/>
    </source>
</evidence>
<feature type="domain" description="Gfo/Idh/MocA-like oxidoreductase N-terminal" evidence="2">
    <location>
        <begin position="4"/>
        <end position="130"/>
    </location>
</feature>
<dbReference type="PANTHER" id="PTHR43818:SF11">
    <property type="entry name" value="BCDNA.GH03377"/>
    <property type="match status" value="1"/>
</dbReference>
<dbReference type="OrthoDB" id="9815825at2"/>
<proteinExistence type="predicted"/>
<dbReference type="Gene3D" id="3.40.50.720">
    <property type="entry name" value="NAD(P)-binding Rossmann-like Domain"/>
    <property type="match status" value="1"/>
</dbReference>
<gene>
    <name evidence="4" type="ordered locus">Bind_2827</name>
</gene>